<evidence type="ECO:0000256" key="1">
    <source>
        <dbReference type="SAM" id="MobiDB-lite"/>
    </source>
</evidence>
<proteinExistence type="predicted"/>
<evidence type="ECO:0000313" key="3">
    <source>
        <dbReference type="EMBL" id="EGT47684.1"/>
    </source>
</evidence>
<dbReference type="FunCoup" id="G0P8D7">
    <property type="interactions" value="1899"/>
</dbReference>
<dbReference type="EMBL" id="GL380131">
    <property type="protein sequence ID" value="EGT47684.1"/>
    <property type="molecule type" value="Genomic_DNA"/>
</dbReference>
<sequence length="245" mass="27811">MSDSMEWIEKRIHDKRHFTARCLAHLSDLSGMNPETIAKIFCGVLFAILTFCNQAHFFANSILIGVPLLLIFCYPDEKPTEESFYIYFPMFGAITLFDRNLESIPFYYVLKLALFLLFFMPPYILNRRICDLLNKDPEIEIAVKSQSSQKKSAATATEPSTKTAIQSRLASGKSNVATDVTQMTATPSPMPVSSIPKSSDVKVTVIEEYYREEELLSPNGTTVIQRLVTGPFRKETTRTEKRKDK</sequence>
<feature type="region of interest" description="Disordered" evidence="1">
    <location>
        <begin position="150"/>
        <end position="171"/>
    </location>
</feature>
<dbReference type="OrthoDB" id="5871872at2759"/>
<keyword evidence="2" id="KW-0472">Membrane</keyword>
<accession>G0P8D7</accession>
<evidence type="ECO:0000313" key="4">
    <source>
        <dbReference type="Proteomes" id="UP000008068"/>
    </source>
</evidence>
<dbReference type="Proteomes" id="UP000008068">
    <property type="component" value="Unassembled WGS sequence"/>
</dbReference>
<keyword evidence="2" id="KW-0812">Transmembrane</keyword>
<keyword evidence="2" id="KW-1133">Transmembrane helix</keyword>
<dbReference type="eggNOG" id="ENOG502TG6W">
    <property type="taxonomic scope" value="Eukaryota"/>
</dbReference>
<name>G0P8D7_CAEBE</name>
<feature type="compositionally biased region" description="Polar residues" evidence="1">
    <location>
        <begin position="158"/>
        <end position="171"/>
    </location>
</feature>
<organism evidence="4">
    <name type="scientific">Caenorhabditis brenneri</name>
    <name type="common">Nematode worm</name>
    <dbReference type="NCBI Taxonomy" id="135651"/>
    <lineage>
        <taxon>Eukaryota</taxon>
        <taxon>Metazoa</taxon>
        <taxon>Ecdysozoa</taxon>
        <taxon>Nematoda</taxon>
        <taxon>Chromadorea</taxon>
        <taxon>Rhabditida</taxon>
        <taxon>Rhabditina</taxon>
        <taxon>Rhabditomorpha</taxon>
        <taxon>Rhabditoidea</taxon>
        <taxon>Rhabditidae</taxon>
        <taxon>Peloderinae</taxon>
        <taxon>Caenorhabditis</taxon>
    </lineage>
</organism>
<dbReference type="InParanoid" id="G0P8D7"/>
<evidence type="ECO:0008006" key="5">
    <source>
        <dbReference type="Google" id="ProtNLM"/>
    </source>
</evidence>
<reference evidence="4" key="1">
    <citation type="submission" date="2011-07" db="EMBL/GenBank/DDBJ databases">
        <authorList>
            <consortium name="Caenorhabditis brenneri Sequencing and Analysis Consortium"/>
            <person name="Wilson R.K."/>
        </authorList>
    </citation>
    <scope>NUCLEOTIDE SEQUENCE [LARGE SCALE GENOMIC DNA]</scope>
    <source>
        <strain evidence="4">PB2801</strain>
    </source>
</reference>
<protein>
    <recommendedName>
        <fullName evidence="5">Receptor expression-enhancing protein</fullName>
    </recommendedName>
</protein>
<feature type="transmembrane region" description="Helical" evidence="2">
    <location>
        <begin position="108"/>
        <end position="125"/>
    </location>
</feature>
<feature type="transmembrane region" description="Helical" evidence="2">
    <location>
        <begin position="40"/>
        <end position="72"/>
    </location>
</feature>
<evidence type="ECO:0000256" key="2">
    <source>
        <dbReference type="SAM" id="Phobius"/>
    </source>
</evidence>
<gene>
    <name evidence="3" type="ORF">CAEBREN_32609</name>
</gene>
<dbReference type="HOGENOM" id="CLU_1148089_0_0_1"/>
<dbReference type="AlphaFoldDB" id="G0P8D7"/>
<keyword evidence="4" id="KW-1185">Reference proteome</keyword>